<gene>
    <name evidence="1" type="ORF">CLIB1444_08S03466</name>
</gene>
<evidence type="ECO:0000313" key="2">
    <source>
        <dbReference type="Proteomes" id="UP001152531"/>
    </source>
</evidence>
<accession>A0ACA9YAT0</accession>
<organism evidence="1 2">
    <name type="scientific">[Candida] jaroonii</name>
    <dbReference type="NCBI Taxonomy" id="467808"/>
    <lineage>
        <taxon>Eukaryota</taxon>
        <taxon>Fungi</taxon>
        <taxon>Dikarya</taxon>
        <taxon>Ascomycota</taxon>
        <taxon>Saccharomycotina</taxon>
        <taxon>Pichiomycetes</taxon>
        <taxon>Debaryomycetaceae</taxon>
        <taxon>Yamadazyma</taxon>
    </lineage>
</organism>
<comment type="caution">
    <text evidence="1">The sequence shown here is derived from an EMBL/GenBank/DDBJ whole genome shotgun (WGS) entry which is preliminary data.</text>
</comment>
<sequence length="361" mass="41825">MFRLRLVRFNSTHSEEKLRKIIESSSIKPSPKTIPSIPIPSTERIDYKVGEKQSSKDFEKFRVSLKSKIEDLPSHREAVRNNITKNLSNYMESFQKAIFEATRTLNDVTGYSSIEKLRSDVEDLENNLKSAKAEVSKAKEAYAQAIQIRSQSQKDINELLTRKHNWDAQDLENFTTLYRNDHTNEQNEVNAQQKLDELESLVDSIQLKLTQSILTRYHEEQIWSDKIRRASTWGTWLLMGFNIMLFFTATFIVEPWKRRRMVDSFDAKLKTALLALKEGDTEALTPSPPTELIKDTKDVFNVTLPVNSWENFKQGILTTYHAITNPEITDLNFSKTELGWLFSIFTLFATSLGSLITFYFK</sequence>
<keyword evidence="2" id="KW-1185">Reference proteome</keyword>
<dbReference type="Proteomes" id="UP001152531">
    <property type="component" value="Unassembled WGS sequence"/>
</dbReference>
<protein>
    <submittedName>
        <fullName evidence="1">Sensitive to high expression protein 9 homolog, mitochondrial</fullName>
    </submittedName>
</protein>
<dbReference type="EMBL" id="CALSDN010000008">
    <property type="protein sequence ID" value="CAH6722170.1"/>
    <property type="molecule type" value="Genomic_DNA"/>
</dbReference>
<reference evidence="1" key="1">
    <citation type="submission" date="2022-06" db="EMBL/GenBank/DDBJ databases">
        <authorList>
            <person name="Legras J.-L."/>
            <person name="Devillers H."/>
            <person name="Grondin C."/>
        </authorList>
    </citation>
    <scope>NUCLEOTIDE SEQUENCE</scope>
    <source>
        <strain evidence="1">CLIB 1444</strain>
    </source>
</reference>
<evidence type="ECO:0000313" key="1">
    <source>
        <dbReference type="EMBL" id="CAH6722170.1"/>
    </source>
</evidence>
<proteinExistence type="predicted"/>
<name>A0ACA9YAT0_9ASCO</name>